<feature type="chain" id="PRO_5012919626" evidence="4">
    <location>
        <begin position="20"/>
        <end position="92"/>
    </location>
</feature>
<feature type="domain" description="Leucine-rich repeat-containing N-terminal plant-type" evidence="5">
    <location>
        <begin position="26"/>
        <end position="76"/>
    </location>
</feature>
<reference evidence="6 8" key="1">
    <citation type="journal article" date="2017" name="Nature">
        <title>The sunflower genome provides insights into oil metabolism, flowering and Asterid evolution.</title>
        <authorList>
            <person name="Badouin H."/>
            <person name="Gouzy J."/>
            <person name="Grassa C.J."/>
            <person name="Murat F."/>
            <person name="Staton S.E."/>
            <person name="Cottret L."/>
            <person name="Lelandais-Briere C."/>
            <person name="Owens G.L."/>
            <person name="Carrere S."/>
            <person name="Mayjonade B."/>
            <person name="Legrand L."/>
            <person name="Gill N."/>
            <person name="Kane N.C."/>
            <person name="Bowers J.E."/>
            <person name="Hubner S."/>
            <person name="Bellec A."/>
            <person name="Berard A."/>
            <person name="Berges H."/>
            <person name="Blanchet N."/>
            <person name="Boniface M.C."/>
            <person name="Brunel D."/>
            <person name="Catrice O."/>
            <person name="Chaidir N."/>
            <person name="Claudel C."/>
            <person name="Donnadieu C."/>
            <person name="Faraut T."/>
            <person name="Fievet G."/>
            <person name="Helmstetter N."/>
            <person name="King M."/>
            <person name="Knapp S.J."/>
            <person name="Lai Z."/>
            <person name="Le Paslier M.C."/>
            <person name="Lippi Y."/>
            <person name="Lorenzon L."/>
            <person name="Mandel J.R."/>
            <person name="Marage G."/>
            <person name="Marchand G."/>
            <person name="Marquand E."/>
            <person name="Bret-Mestries E."/>
            <person name="Morien E."/>
            <person name="Nambeesan S."/>
            <person name="Nguyen T."/>
            <person name="Pegot-Espagnet P."/>
            <person name="Pouilly N."/>
            <person name="Raftis F."/>
            <person name="Sallet E."/>
            <person name="Schiex T."/>
            <person name="Thomas J."/>
            <person name="Vandecasteele C."/>
            <person name="Vares D."/>
            <person name="Vear F."/>
            <person name="Vautrin S."/>
            <person name="Crespi M."/>
            <person name="Mangin B."/>
            <person name="Burke J.M."/>
            <person name="Salse J."/>
            <person name="Munos S."/>
            <person name="Vincourt P."/>
            <person name="Rieseberg L.H."/>
            <person name="Langlade N.B."/>
        </authorList>
    </citation>
    <scope>NUCLEOTIDE SEQUENCE [LARGE SCALE GENOMIC DNA]</scope>
    <source>
        <strain evidence="8">cv. SF193</strain>
        <tissue evidence="6">Leaves</tissue>
    </source>
</reference>
<dbReference type="STRING" id="4232.A0A251V809"/>
<dbReference type="PANTHER" id="PTHR48060:SF24">
    <property type="entry name" value="NON-SPECIFIC SERINE_THREONINE PROTEIN KINASE"/>
    <property type="match status" value="1"/>
</dbReference>
<evidence type="ECO:0000313" key="8">
    <source>
        <dbReference type="Proteomes" id="UP000215914"/>
    </source>
</evidence>
<dbReference type="InParanoid" id="A0A251V809"/>
<evidence type="ECO:0000256" key="4">
    <source>
        <dbReference type="SAM" id="SignalP"/>
    </source>
</evidence>
<dbReference type="Pfam" id="PF08263">
    <property type="entry name" value="LRRNT_2"/>
    <property type="match status" value="1"/>
</dbReference>
<protein>
    <submittedName>
        <fullName evidence="6">Leucine-rich repeat-containing, plant-type, leucine-rich repeat domain superfamily</fullName>
    </submittedName>
    <submittedName>
        <fullName evidence="7">Putative leucine-rich repeat protein, plant-type</fullName>
    </submittedName>
</protein>
<evidence type="ECO:0000256" key="1">
    <source>
        <dbReference type="ARBA" id="ARBA00022614"/>
    </source>
</evidence>
<dbReference type="InterPro" id="IPR013210">
    <property type="entry name" value="LRR_N_plant-typ"/>
</dbReference>
<evidence type="ECO:0000313" key="6">
    <source>
        <dbReference type="EMBL" id="KAF5813930.1"/>
    </source>
</evidence>
<dbReference type="AlphaFoldDB" id="A0A251V809"/>
<sequence length="92" mass="10001">MTPLSISIILLAIFTVFYTLDVAGSSDEVSALLKWKGTLHSQNTNTVLPSWKNNFNLSFSAQKTVSPCNWYGVSCDETGSINRLNLSSSGLV</sequence>
<dbReference type="EMBL" id="CM007892">
    <property type="protein sequence ID" value="OTG30761.1"/>
    <property type="molecule type" value="Genomic_DNA"/>
</dbReference>
<feature type="signal peptide" evidence="4">
    <location>
        <begin position="1"/>
        <end position="19"/>
    </location>
</feature>
<dbReference type="InterPro" id="IPR032675">
    <property type="entry name" value="LRR_dom_sf"/>
</dbReference>
<name>A0A251V809_HELAN</name>
<reference evidence="6" key="3">
    <citation type="submission" date="2020-06" db="EMBL/GenBank/DDBJ databases">
        <title>Helianthus annuus Genome sequencing and assembly Release 2.</title>
        <authorList>
            <person name="Gouzy J."/>
            <person name="Langlade N."/>
            <person name="Munos S."/>
        </authorList>
    </citation>
    <scope>NUCLEOTIDE SEQUENCE</scope>
    <source>
        <tissue evidence="6">Leaves</tissue>
    </source>
</reference>
<reference evidence="7" key="2">
    <citation type="submission" date="2017-02" db="EMBL/GenBank/DDBJ databases">
        <title>Sunflower complete genome.</title>
        <authorList>
            <person name="Langlade N."/>
            <person name="Munos S."/>
        </authorList>
    </citation>
    <scope>NUCLEOTIDE SEQUENCE [LARGE SCALE GENOMIC DNA]</scope>
    <source>
        <tissue evidence="7">Leaves</tissue>
    </source>
</reference>
<evidence type="ECO:0000259" key="5">
    <source>
        <dbReference type="Pfam" id="PF08263"/>
    </source>
</evidence>
<dbReference type="PANTHER" id="PTHR48060">
    <property type="entry name" value="DNA DAMAGE-REPAIR/TOLERATION PROTEIN DRT100"/>
    <property type="match status" value="1"/>
</dbReference>
<keyword evidence="1" id="KW-0433">Leucine-rich repeat</keyword>
<evidence type="ECO:0000256" key="2">
    <source>
        <dbReference type="ARBA" id="ARBA00022729"/>
    </source>
</evidence>
<dbReference type="Proteomes" id="UP000215914">
    <property type="component" value="Chromosome 3"/>
</dbReference>
<proteinExistence type="predicted"/>
<organism evidence="7 8">
    <name type="scientific">Helianthus annuus</name>
    <name type="common">Common sunflower</name>
    <dbReference type="NCBI Taxonomy" id="4232"/>
    <lineage>
        <taxon>Eukaryota</taxon>
        <taxon>Viridiplantae</taxon>
        <taxon>Streptophyta</taxon>
        <taxon>Embryophyta</taxon>
        <taxon>Tracheophyta</taxon>
        <taxon>Spermatophyta</taxon>
        <taxon>Magnoliopsida</taxon>
        <taxon>eudicotyledons</taxon>
        <taxon>Gunneridae</taxon>
        <taxon>Pentapetalae</taxon>
        <taxon>asterids</taxon>
        <taxon>campanulids</taxon>
        <taxon>Asterales</taxon>
        <taxon>Asteraceae</taxon>
        <taxon>Asteroideae</taxon>
        <taxon>Heliantheae alliance</taxon>
        <taxon>Heliantheae</taxon>
        <taxon>Helianthus</taxon>
    </lineage>
</organism>
<gene>
    <name evidence="7" type="ORF">HannXRQ_Chr03g0068041</name>
    <name evidence="6" type="ORF">HanXRQr2_Chr03g0104591</name>
</gene>
<keyword evidence="3" id="KW-0677">Repeat</keyword>
<keyword evidence="8" id="KW-1185">Reference proteome</keyword>
<dbReference type="InterPro" id="IPR053211">
    <property type="entry name" value="DNA_repair-toleration"/>
</dbReference>
<keyword evidence="2 4" id="KW-0732">Signal</keyword>
<dbReference type="OMA" id="GGSPCNW"/>
<accession>A0A251V809</accession>
<evidence type="ECO:0000256" key="3">
    <source>
        <dbReference type="ARBA" id="ARBA00022737"/>
    </source>
</evidence>
<dbReference type="Gene3D" id="3.80.10.10">
    <property type="entry name" value="Ribonuclease Inhibitor"/>
    <property type="match status" value="1"/>
</dbReference>
<dbReference type="Gramene" id="mRNA:HanXRQr2_Chr03g0104591">
    <property type="protein sequence ID" value="CDS:HanXRQr2_Chr03g0104591.1"/>
    <property type="gene ID" value="HanXRQr2_Chr03g0104591"/>
</dbReference>
<dbReference type="EMBL" id="MNCJ02000318">
    <property type="protein sequence ID" value="KAF5813930.1"/>
    <property type="molecule type" value="Genomic_DNA"/>
</dbReference>
<evidence type="ECO:0000313" key="7">
    <source>
        <dbReference type="EMBL" id="OTG30761.1"/>
    </source>
</evidence>